<name>A0ABS6E2B6_9FIRM</name>
<reference evidence="9 10" key="1">
    <citation type="submission" date="2021-06" db="EMBL/GenBank/DDBJ databases">
        <authorList>
            <person name="Sun Q."/>
            <person name="Li D."/>
        </authorList>
    </citation>
    <scope>NUCLEOTIDE SEQUENCE [LARGE SCALE GENOMIC DNA]</scope>
    <source>
        <strain evidence="9 10">MSJ-40</strain>
    </source>
</reference>
<accession>A0ABS6E2B6</accession>
<evidence type="ECO:0000256" key="2">
    <source>
        <dbReference type="ARBA" id="ARBA00005417"/>
    </source>
</evidence>
<dbReference type="InterPro" id="IPR013563">
    <property type="entry name" value="Oligopep_ABC_C"/>
</dbReference>
<feature type="domain" description="ABC transporter" evidence="8">
    <location>
        <begin position="6"/>
        <end position="259"/>
    </location>
</feature>
<keyword evidence="5" id="KW-0547">Nucleotide-binding</keyword>
<proteinExistence type="inferred from homology"/>
<dbReference type="Pfam" id="PF08352">
    <property type="entry name" value="oligo_HPY"/>
    <property type="match status" value="1"/>
</dbReference>
<evidence type="ECO:0000256" key="7">
    <source>
        <dbReference type="ARBA" id="ARBA00023136"/>
    </source>
</evidence>
<dbReference type="PROSITE" id="PS50893">
    <property type="entry name" value="ABC_TRANSPORTER_2"/>
    <property type="match status" value="1"/>
</dbReference>
<sequence>MNNRLLEVKNLQVSFNTYAGTAQAVRGVDFHLNRGENLAIVGESGCGKTVTSKAIMGLLPSPQTIIGKENSYINLEGQNLLELDDDKMAEIRGRDISMIFQDPMTSLNPTMKIGEQISESVFLHNNISKEEARKVALNMLELVRIPNAKLRMNQYPFEFSGGMRQRAMIAIALACNPKILIADEPTTALDVTIQAQIMDLISDLQKELNMGVILVTHDLGVVASVSHRIQVMYAGQIVERGTVDEIFYNPKHPYTFALLKSVPKLSSNNKETLYSLTGTPPDLINPPKGCPFAARCEFGMKICRVEEPKPMSFGDTQEASCWLHDSRADITGVPRELISRGETYGK</sequence>
<dbReference type="InterPro" id="IPR003439">
    <property type="entry name" value="ABC_transporter-like_ATP-bd"/>
</dbReference>
<evidence type="ECO:0000256" key="6">
    <source>
        <dbReference type="ARBA" id="ARBA00022840"/>
    </source>
</evidence>
<dbReference type="Proteomes" id="UP000749471">
    <property type="component" value="Unassembled WGS sequence"/>
</dbReference>
<dbReference type="NCBIfam" id="TIGR01727">
    <property type="entry name" value="oligo_HPY"/>
    <property type="match status" value="1"/>
</dbReference>
<dbReference type="GO" id="GO:0005524">
    <property type="term" value="F:ATP binding"/>
    <property type="evidence" value="ECO:0007669"/>
    <property type="project" value="UniProtKB-KW"/>
</dbReference>
<protein>
    <submittedName>
        <fullName evidence="9">ABC transporter ATP-binding protein</fullName>
    </submittedName>
</protein>
<evidence type="ECO:0000313" key="10">
    <source>
        <dbReference type="Proteomes" id="UP000749471"/>
    </source>
</evidence>
<dbReference type="InterPro" id="IPR003593">
    <property type="entry name" value="AAA+_ATPase"/>
</dbReference>
<gene>
    <name evidence="9" type="ORF">KQI42_00175</name>
</gene>
<dbReference type="InterPro" id="IPR050388">
    <property type="entry name" value="ABC_Ni/Peptide_Import"/>
</dbReference>
<comment type="caution">
    <text evidence="9">The sequence shown here is derived from an EMBL/GenBank/DDBJ whole genome shotgun (WGS) entry which is preliminary data.</text>
</comment>
<dbReference type="EMBL" id="JAHLPM010000001">
    <property type="protein sequence ID" value="MBU5436404.1"/>
    <property type="molecule type" value="Genomic_DNA"/>
</dbReference>
<evidence type="ECO:0000256" key="3">
    <source>
        <dbReference type="ARBA" id="ARBA00022448"/>
    </source>
</evidence>
<dbReference type="RefSeq" id="WP_216515594.1">
    <property type="nucleotide sequence ID" value="NZ_JAHLPM010000001.1"/>
</dbReference>
<dbReference type="Pfam" id="PF00005">
    <property type="entry name" value="ABC_tran"/>
    <property type="match status" value="1"/>
</dbReference>
<comment type="similarity">
    <text evidence="2">Belongs to the ABC transporter superfamily.</text>
</comment>
<keyword evidence="10" id="KW-1185">Reference proteome</keyword>
<dbReference type="PANTHER" id="PTHR43297">
    <property type="entry name" value="OLIGOPEPTIDE TRANSPORT ATP-BINDING PROTEIN APPD"/>
    <property type="match status" value="1"/>
</dbReference>
<keyword evidence="3" id="KW-0813">Transport</keyword>
<dbReference type="PANTHER" id="PTHR43297:SF2">
    <property type="entry name" value="DIPEPTIDE TRANSPORT ATP-BINDING PROTEIN DPPD"/>
    <property type="match status" value="1"/>
</dbReference>
<dbReference type="InterPro" id="IPR017871">
    <property type="entry name" value="ABC_transporter-like_CS"/>
</dbReference>
<keyword evidence="6 9" id="KW-0067">ATP-binding</keyword>
<keyword evidence="4" id="KW-1003">Cell membrane</keyword>
<keyword evidence="7" id="KW-0472">Membrane</keyword>
<evidence type="ECO:0000313" key="9">
    <source>
        <dbReference type="EMBL" id="MBU5436404.1"/>
    </source>
</evidence>
<dbReference type="CDD" id="cd03257">
    <property type="entry name" value="ABC_NikE_OppD_transporters"/>
    <property type="match status" value="1"/>
</dbReference>
<evidence type="ECO:0000256" key="4">
    <source>
        <dbReference type="ARBA" id="ARBA00022475"/>
    </source>
</evidence>
<evidence type="ECO:0000256" key="5">
    <source>
        <dbReference type="ARBA" id="ARBA00022741"/>
    </source>
</evidence>
<dbReference type="PROSITE" id="PS00211">
    <property type="entry name" value="ABC_TRANSPORTER_1"/>
    <property type="match status" value="1"/>
</dbReference>
<evidence type="ECO:0000259" key="8">
    <source>
        <dbReference type="PROSITE" id="PS50893"/>
    </source>
</evidence>
<dbReference type="SMART" id="SM00382">
    <property type="entry name" value="AAA"/>
    <property type="match status" value="1"/>
</dbReference>
<evidence type="ECO:0000256" key="1">
    <source>
        <dbReference type="ARBA" id="ARBA00004202"/>
    </source>
</evidence>
<organism evidence="9 10">
    <name type="scientific">Tissierella simiarum</name>
    <dbReference type="NCBI Taxonomy" id="2841534"/>
    <lineage>
        <taxon>Bacteria</taxon>
        <taxon>Bacillati</taxon>
        <taxon>Bacillota</taxon>
        <taxon>Tissierellia</taxon>
        <taxon>Tissierellales</taxon>
        <taxon>Tissierellaceae</taxon>
        <taxon>Tissierella</taxon>
    </lineage>
</organism>
<comment type="subcellular location">
    <subcellularLocation>
        <location evidence="1">Cell membrane</location>
        <topology evidence="1">Peripheral membrane protein</topology>
    </subcellularLocation>
</comment>